<dbReference type="Pfam" id="PF06347">
    <property type="entry name" value="SH3_4"/>
    <property type="match status" value="2"/>
</dbReference>
<accession>A0A161KCX1</accession>
<dbReference type="AlphaFoldDB" id="A0A161KCX1"/>
<sequence length="167" mass="18058">MRFGTTIVLAAAAASLAATAVAPALAALVQKKTPYFASISASKARMRTGPGRTYPASWLYQRADLPVKVIDIYDRGAWIKVEDPGGTQGWMMGKLISDTRTGLVMGTIAELRDSPRYGGRVMWRVEPGVVGRLSKCARGWCHFDVRGRGGYVEANHLWGVATDETLG</sequence>
<dbReference type="InterPro" id="IPR010466">
    <property type="entry name" value="DUF1058"/>
</dbReference>
<evidence type="ECO:0008006" key="2">
    <source>
        <dbReference type="Google" id="ProtNLM"/>
    </source>
</evidence>
<dbReference type="Gene3D" id="2.30.30.40">
    <property type="entry name" value="SH3 Domains"/>
    <property type="match status" value="1"/>
</dbReference>
<evidence type="ECO:0000313" key="1">
    <source>
        <dbReference type="EMBL" id="CUS44532.1"/>
    </source>
</evidence>
<reference evidence="1" key="1">
    <citation type="submission" date="2015-10" db="EMBL/GenBank/DDBJ databases">
        <authorList>
            <person name="Gilbert D.G."/>
        </authorList>
    </citation>
    <scope>NUCLEOTIDE SEQUENCE</scope>
</reference>
<proteinExistence type="predicted"/>
<dbReference type="EMBL" id="CZQE01000159">
    <property type="protein sequence ID" value="CUS44532.1"/>
    <property type="molecule type" value="Genomic_DNA"/>
</dbReference>
<name>A0A161KCX1_9ZZZZ</name>
<organism evidence="1">
    <name type="scientific">hydrothermal vent metagenome</name>
    <dbReference type="NCBI Taxonomy" id="652676"/>
    <lineage>
        <taxon>unclassified sequences</taxon>
        <taxon>metagenomes</taxon>
        <taxon>ecological metagenomes</taxon>
    </lineage>
</organism>
<gene>
    <name evidence="1" type="ORF">MGWOODY_Smn526</name>
</gene>
<protein>
    <recommendedName>
        <fullName evidence="2">SH3b domain-containing protein</fullName>
    </recommendedName>
</protein>